<feature type="domain" description="Major facilitator superfamily (MFS) profile" evidence="8">
    <location>
        <begin position="209"/>
        <end position="406"/>
    </location>
</feature>
<dbReference type="EMBL" id="SOCE01000001">
    <property type="protein sequence ID" value="TDU90564.1"/>
    <property type="molecule type" value="Genomic_DNA"/>
</dbReference>
<proteinExistence type="predicted"/>
<dbReference type="Proteomes" id="UP000295151">
    <property type="component" value="Unassembled WGS sequence"/>
</dbReference>
<accession>A0A4R7TEH7</accession>
<dbReference type="Gene3D" id="1.20.1250.20">
    <property type="entry name" value="MFS general substrate transporter like domains"/>
    <property type="match status" value="1"/>
</dbReference>
<feature type="transmembrane region" description="Helical" evidence="7">
    <location>
        <begin position="281"/>
        <end position="299"/>
    </location>
</feature>
<reference evidence="9 10" key="1">
    <citation type="submission" date="2019-03" db="EMBL/GenBank/DDBJ databases">
        <title>Genomic Encyclopedia of Type Strains, Phase III (KMG-III): the genomes of soil and plant-associated and newly described type strains.</title>
        <authorList>
            <person name="Whitman W."/>
        </authorList>
    </citation>
    <scope>NUCLEOTIDE SEQUENCE [LARGE SCALE GENOMIC DNA]</scope>
    <source>
        <strain evidence="9 10">VKM Ac-2575</strain>
    </source>
</reference>
<dbReference type="PROSITE" id="PS50850">
    <property type="entry name" value="MFS"/>
    <property type="match status" value="1"/>
</dbReference>
<evidence type="ECO:0000313" key="9">
    <source>
        <dbReference type="EMBL" id="TDU90564.1"/>
    </source>
</evidence>
<dbReference type="AlphaFoldDB" id="A0A4R7TEH7"/>
<gene>
    <name evidence="9" type="ORF">EV138_4156</name>
</gene>
<name>A0A4R7TEH7_9ACTN</name>
<comment type="subcellular location">
    <subcellularLocation>
        <location evidence="1">Cell membrane</location>
        <topology evidence="1">Multi-pass membrane protein</topology>
    </subcellularLocation>
</comment>
<evidence type="ECO:0000256" key="6">
    <source>
        <dbReference type="ARBA" id="ARBA00023136"/>
    </source>
</evidence>
<feature type="transmembrane region" description="Helical" evidence="7">
    <location>
        <begin position="340"/>
        <end position="365"/>
    </location>
</feature>
<evidence type="ECO:0000256" key="4">
    <source>
        <dbReference type="ARBA" id="ARBA00022692"/>
    </source>
</evidence>
<keyword evidence="5 7" id="KW-1133">Transmembrane helix</keyword>
<dbReference type="CDD" id="cd06173">
    <property type="entry name" value="MFS_MefA_like"/>
    <property type="match status" value="1"/>
</dbReference>
<dbReference type="SUPFAM" id="SSF103473">
    <property type="entry name" value="MFS general substrate transporter"/>
    <property type="match status" value="1"/>
</dbReference>
<organism evidence="9 10">
    <name type="scientific">Kribbella voronezhensis</name>
    <dbReference type="NCBI Taxonomy" id="2512212"/>
    <lineage>
        <taxon>Bacteria</taxon>
        <taxon>Bacillati</taxon>
        <taxon>Actinomycetota</taxon>
        <taxon>Actinomycetes</taxon>
        <taxon>Propionibacteriales</taxon>
        <taxon>Kribbellaceae</taxon>
        <taxon>Kribbella</taxon>
    </lineage>
</organism>
<evidence type="ECO:0000256" key="1">
    <source>
        <dbReference type="ARBA" id="ARBA00004651"/>
    </source>
</evidence>
<protein>
    <submittedName>
        <fullName evidence="9">Putative MFS family arabinose efflux permease</fullName>
    </submittedName>
</protein>
<evidence type="ECO:0000256" key="2">
    <source>
        <dbReference type="ARBA" id="ARBA00022448"/>
    </source>
</evidence>
<evidence type="ECO:0000313" key="10">
    <source>
        <dbReference type="Proteomes" id="UP000295151"/>
    </source>
</evidence>
<dbReference type="InterPro" id="IPR036259">
    <property type="entry name" value="MFS_trans_sf"/>
</dbReference>
<dbReference type="RefSeq" id="WP_133980468.1">
    <property type="nucleotide sequence ID" value="NZ_SOCE01000001.1"/>
</dbReference>
<keyword evidence="3" id="KW-1003">Cell membrane</keyword>
<dbReference type="PANTHER" id="PTHR23513">
    <property type="entry name" value="INTEGRAL MEMBRANE EFFLUX PROTEIN-RELATED"/>
    <property type="match status" value="1"/>
</dbReference>
<evidence type="ECO:0000256" key="3">
    <source>
        <dbReference type="ARBA" id="ARBA00022475"/>
    </source>
</evidence>
<feature type="transmembrane region" description="Helical" evidence="7">
    <location>
        <begin position="166"/>
        <end position="185"/>
    </location>
</feature>
<feature type="transmembrane region" description="Helical" evidence="7">
    <location>
        <begin position="79"/>
        <end position="112"/>
    </location>
</feature>
<comment type="caution">
    <text evidence="9">The sequence shown here is derived from an EMBL/GenBank/DDBJ whole genome shotgun (WGS) entry which is preliminary data.</text>
</comment>
<dbReference type="GO" id="GO:0005886">
    <property type="term" value="C:plasma membrane"/>
    <property type="evidence" value="ECO:0007669"/>
    <property type="project" value="UniProtKB-SubCell"/>
</dbReference>
<feature type="transmembrane region" description="Helical" evidence="7">
    <location>
        <begin position="251"/>
        <end position="269"/>
    </location>
</feature>
<keyword evidence="4 7" id="KW-0812">Transmembrane</keyword>
<dbReference type="Pfam" id="PF05977">
    <property type="entry name" value="MFS_3"/>
    <property type="match status" value="1"/>
</dbReference>
<keyword evidence="6 7" id="KW-0472">Membrane</keyword>
<dbReference type="GO" id="GO:0022857">
    <property type="term" value="F:transmembrane transporter activity"/>
    <property type="evidence" value="ECO:0007669"/>
    <property type="project" value="InterPro"/>
</dbReference>
<feature type="transmembrane region" description="Helical" evidence="7">
    <location>
        <begin position="217"/>
        <end position="239"/>
    </location>
</feature>
<feature type="transmembrane region" description="Helical" evidence="7">
    <location>
        <begin position="47"/>
        <end position="67"/>
    </location>
</feature>
<feature type="transmembrane region" description="Helical" evidence="7">
    <location>
        <begin position="305"/>
        <end position="328"/>
    </location>
</feature>
<evidence type="ECO:0000256" key="7">
    <source>
        <dbReference type="SAM" id="Phobius"/>
    </source>
</evidence>
<keyword evidence="2" id="KW-0813">Transport</keyword>
<feature type="transmembrane region" description="Helical" evidence="7">
    <location>
        <begin position="371"/>
        <end position="390"/>
    </location>
</feature>
<dbReference type="InterPro" id="IPR020846">
    <property type="entry name" value="MFS_dom"/>
</dbReference>
<evidence type="ECO:0000256" key="5">
    <source>
        <dbReference type="ARBA" id="ARBA00022989"/>
    </source>
</evidence>
<dbReference type="PANTHER" id="PTHR23513:SF11">
    <property type="entry name" value="STAPHYLOFERRIN A TRANSPORTER"/>
    <property type="match status" value="1"/>
</dbReference>
<sequence>MKQPLHVSIWSYRDIRLVLPARAVSYAGDSIALVALMLRISDHGGPAAITALLLAFAVPTVAMIPFAGRIVDGYDSRTVLVWASLLQAAVAVGLAFCNGLVATLALVCVLQLGQAVEGPAWGALIPRIVGEELVGRSTGASQALIGVATLAGSGLGGVLVGWSPRGALLVNASTFTGLALIAGLVRTRRRPEPGVVRERGSMTAGLRSIFADDLLRILVPSLWVFILVGEAVNIVEVFLITDDLGLGPTGYGVVLAAQGAGAIAGAWLTGRLKGHLDRSRAVLLGMAGIGISCVLMGLAGNVVVLLIGAVAIGLASGTLNAAVSTLLVTRTAEERRGRVIAALSGTARACSLLALLLGGAAGAVLGTRPTFVTAGALAAVAAVAAAVLVLRSRLWTKDSAAEALSH</sequence>
<dbReference type="InterPro" id="IPR010290">
    <property type="entry name" value="TM_effector"/>
</dbReference>
<evidence type="ECO:0000259" key="8">
    <source>
        <dbReference type="PROSITE" id="PS50850"/>
    </source>
</evidence>
<keyword evidence="10" id="KW-1185">Reference proteome</keyword>
<dbReference type="OrthoDB" id="3810421at2"/>